<dbReference type="GO" id="GO:0044773">
    <property type="term" value="P:mitotic DNA damage checkpoint signaling"/>
    <property type="evidence" value="ECO:0007669"/>
    <property type="project" value="TreeGrafter"/>
</dbReference>
<dbReference type="GO" id="GO:0005634">
    <property type="term" value="C:nucleus"/>
    <property type="evidence" value="ECO:0007669"/>
    <property type="project" value="TreeGrafter"/>
</dbReference>
<evidence type="ECO:0000259" key="1">
    <source>
        <dbReference type="PROSITE" id="PS50011"/>
    </source>
</evidence>
<organism evidence="2">
    <name type="scientific">Ganoderma boninense</name>
    <dbReference type="NCBI Taxonomy" id="34458"/>
    <lineage>
        <taxon>Eukaryota</taxon>
        <taxon>Fungi</taxon>
        <taxon>Dikarya</taxon>
        <taxon>Basidiomycota</taxon>
        <taxon>Agaricomycotina</taxon>
        <taxon>Agaricomycetes</taxon>
        <taxon>Polyporales</taxon>
        <taxon>Polyporaceae</taxon>
        <taxon>Ganoderma</taxon>
    </lineage>
</organism>
<dbReference type="PANTHER" id="PTHR44167">
    <property type="entry name" value="OVARIAN-SPECIFIC SERINE/THREONINE-PROTEIN KINASE LOK-RELATED"/>
    <property type="match status" value="1"/>
</dbReference>
<dbReference type="PROSITE" id="PS50011">
    <property type="entry name" value="PROTEIN_KINASE_DOM"/>
    <property type="match status" value="1"/>
</dbReference>
<dbReference type="InterPro" id="IPR011009">
    <property type="entry name" value="Kinase-like_dom_sf"/>
</dbReference>
<evidence type="ECO:0000313" key="2">
    <source>
        <dbReference type="EMBL" id="VWP01471.1"/>
    </source>
</evidence>
<dbReference type="EMBL" id="LR729399">
    <property type="protein sequence ID" value="VWP01471.1"/>
    <property type="molecule type" value="Genomic_DNA"/>
</dbReference>
<reference evidence="2" key="1">
    <citation type="submission" date="2019-10" db="EMBL/GenBank/DDBJ databases">
        <authorList>
            <person name="Nor Muhammad N."/>
        </authorList>
    </citation>
    <scope>NUCLEOTIDE SEQUENCE</scope>
</reference>
<dbReference type="Gene3D" id="1.10.510.10">
    <property type="entry name" value="Transferase(Phosphotransferase) domain 1"/>
    <property type="match status" value="1"/>
</dbReference>
<feature type="domain" description="Protein kinase" evidence="1">
    <location>
        <begin position="48"/>
        <end position="372"/>
    </location>
</feature>
<dbReference type="GO" id="GO:0004674">
    <property type="term" value="F:protein serine/threonine kinase activity"/>
    <property type="evidence" value="ECO:0007669"/>
    <property type="project" value="TreeGrafter"/>
</dbReference>
<dbReference type="PANTHER" id="PTHR44167:SF24">
    <property type="entry name" value="SERINE_THREONINE-PROTEIN KINASE CHK2"/>
    <property type="match status" value="1"/>
</dbReference>
<gene>
    <name evidence="2" type="primary">A0A1D8PET2</name>
</gene>
<dbReference type="Pfam" id="PF00069">
    <property type="entry name" value="Pkinase"/>
    <property type="match status" value="1"/>
</dbReference>
<sequence length="372" mass="42970">MGTLPRYAYLDPKGVQFEAEITREGVYDLLPIEVEWQKRQQFLDRKGYKLRRRYQPGWTPSWVQTNLNPTYCEDSILLNVSRPSPYLGVIDAIRVRDGERVSIKRTPKGTQELNIAQFLSSIHAADNHCVTVLEVLQDPFEPQKALMVMPYLEQFNHPEFEAVGEVVDFVFQALEGLIFLHQNRIAHRDIAPPNVMMDGRALYPKGHHPVRWRFCEDAIYDATPLSRLDHSVRYFYIDFGISVRSPDDAPPRVTGVIGRYKEAPEMSYDVPYDAFKTDVWALGNLFLKEFLVLYHGLDFLQPLVDAMQRADPVARINAREAMAMFTGIHSTLSSPFLRWRLRSRTETTPERVVYDAVAVAREGLYHLKRLVI</sequence>
<name>A0A5K1K5E4_9APHY</name>
<protein>
    <submittedName>
        <fullName evidence="2">N/A</fullName>
    </submittedName>
</protein>
<dbReference type="SMART" id="SM00220">
    <property type="entry name" value="S_TKc"/>
    <property type="match status" value="1"/>
</dbReference>
<dbReference type="SUPFAM" id="SSF56112">
    <property type="entry name" value="Protein kinase-like (PK-like)"/>
    <property type="match status" value="1"/>
</dbReference>
<accession>A0A5K1K5E4</accession>
<dbReference type="InterPro" id="IPR000719">
    <property type="entry name" value="Prot_kinase_dom"/>
</dbReference>
<proteinExistence type="predicted"/>
<dbReference type="AlphaFoldDB" id="A0A5K1K5E4"/>
<dbReference type="GO" id="GO:0005524">
    <property type="term" value="F:ATP binding"/>
    <property type="evidence" value="ECO:0007669"/>
    <property type="project" value="InterPro"/>
</dbReference>